<name>A0A5M3WNP7_9ACTN</name>
<dbReference type="PANTHER" id="PTHR46082:SF6">
    <property type="entry name" value="AAA+ ATPASE DOMAIN-CONTAINING PROTEIN-RELATED"/>
    <property type="match status" value="1"/>
</dbReference>
<comment type="caution">
    <text evidence="2">The sequence shown here is derived from an EMBL/GenBank/DDBJ whole genome shotgun (WGS) entry which is preliminary data.</text>
</comment>
<feature type="domain" description="Orc1-like AAA ATPase" evidence="1">
    <location>
        <begin position="65"/>
        <end position="167"/>
    </location>
</feature>
<dbReference type="Proteomes" id="UP000331127">
    <property type="component" value="Unassembled WGS sequence"/>
</dbReference>
<dbReference type="PANTHER" id="PTHR46082">
    <property type="entry name" value="ATP/GTP-BINDING PROTEIN-RELATED"/>
    <property type="match status" value="1"/>
</dbReference>
<dbReference type="Gene3D" id="1.25.40.10">
    <property type="entry name" value="Tetratricopeptide repeat domain"/>
    <property type="match status" value="2"/>
</dbReference>
<sequence length="767" mass="82503">MDLLTAAASLAGVAALGVGAWQLRVAVLDRRDARRVRSGPGRSPSAYSTGALPVAAPYGRLPVEVLGRDGLKAELRSALRRGGRRTPDALVLAGMGGVGKSTVALWLAAEFRRRGRSVWWVNVADSVSLRGGIVEILRRLDAPESLLREVSDAEPTAADRFWLFLAERPAGSRKALLVFDNADVPAVLAADGKSTPADGAGWVRGGGNVFTLVTTRVGDPQVWGRGVRVVPLKVLDDVAAAAVLRGTAPDIPDPDGREALELARRLGGLPLALQLAAVHLTSPFARWHTFADYRRALDSGQAGVAELPTARSDARATVSRTWELSLDALADQGVERAREMLYLLACFAPTTPIPMALLGPAVTESSLRALAELALIEAVPVPGGLPDLTLHPVVADTCRARMTEDTSIPELAVGLVSDAAGALDVERPADWPQWERLIPHVEALLLWAAPHLGEPALLRLSDAAGSAVYSLWLIGNKEGAGGAEMARVRLAAVSRLGNRHPEVIEARHTLGVTMVSRGRFREAEDLFRATLEDRRSVLGDADPGTLLTRDQLIGAILAQGRYGEAEQMYRDLIADQEAFLGPEHNDTLTTIVDLAWSVGVQGDAEEAASLCRRALEIDRRVLGEEHPRTLDAWADLAHWTNEGGAHQDAEDMGTEVVDAVSRVLGAEHPLTLTIRATLARTRAALGRTAEAESMLRDVLATMEQVLSDSDARLLTTRRDLANVLTAQGHSHQADRIYRQVLHLQQRYLGPAHPETLKTDHLIALHTR</sequence>
<dbReference type="PRINTS" id="PR00364">
    <property type="entry name" value="DISEASERSIST"/>
</dbReference>
<proteinExistence type="predicted"/>
<dbReference type="InterPro" id="IPR027417">
    <property type="entry name" value="P-loop_NTPase"/>
</dbReference>
<dbReference type="SUPFAM" id="SSF52540">
    <property type="entry name" value="P-loop containing nucleoside triphosphate hydrolases"/>
    <property type="match status" value="1"/>
</dbReference>
<dbReference type="InterPro" id="IPR011990">
    <property type="entry name" value="TPR-like_helical_dom_sf"/>
</dbReference>
<evidence type="ECO:0000313" key="2">
    <source>
        <dbReference type="EMBL" id="GES08831.1"/>
    </source>
</evidence>
<dbReference type="InterPro" id="IPR041664">
    <property type="entry name" value="AAA_16"/>
</dbReference>
<evidence type="ECO:0000259" key="1">
    <source>
        <dbReference type="Pfam" id="PF13191"/>
    </source>
</evidence>
<organism evidence="2 3">
    <name type="scientific">Acrocarpospora macrocephala</name>
    <dbReference type="NCBI Taxonomy" id="150177"/>
    <lineage>
        <taxon>Bacteria</taxon>
        <taxon>Bacillati</taxon>
        <taxon>Actinomycetota</taxon>
        <taxon>Actinomycetes</taxon>
        <taxon>Streptosporangiales</taxon>
        <taxon>Streptosporangiaceae</taxon>
        <taxon>Acrocarpospora</taxon>
    </lineage>
</organism>
<protein>
    <submittedName>
        <fullName evidence="2">ATP/GTP-binding protein</fullName>
    </submittedName>
</protein>
<dbReference type="SUPFAM" id="SSF48452">
    <property type="entry name" value="TPR-like"/>
    <property type="match status" value="2"/>
</dbReference>
<dbReference type="InterPro" id="IPR053137">
    <property type="entry name" value="NLR-like"/>
</dbReference>
<evidence type="ECO:0000313" key="3">
    <source>
        <dbReference type="Proteomes" id="UP000331127"/>
    </source>
</evidence>
<dbReference type="Pfam" id="PF13424">
    <property type="entry name" value="TPR_12"/>
    <property type="match status" value="1"/>
</dbReference>
<dbReference type="Pfam" id="PF13374">
    <property type="entry name" value="TPR_10"/>
    <property type="match status" value="4"/>
</dbReference>
<dbReference type="Pfam" id="PF13191">
    <property type="entry name" value="AAA_16"/>
    <property type="match status" value="1"/>
</dbReference>
<gene>
    <name evidence="2" type="ORF">Amac_024270</name>
</gene>
<accession>A0A5M3WNP7</accession>
<dbReference type="Gene3D" id="3.40.50.300">
    <property type="entry name" value="P-loop containing nucleotide triphosphate hydrolases"/>
    <property type="match status" value="1"/>
</dbReference>
<dbReference type="AlphaFoldDB" id="A0A5M3WNP7"/>
<keyword evidence="3" id="KW-1185">Reference proteome</keyword>
<dbReference type="EMBL" id="BLAE01000012">
    <property type="protein sequence ID" value="GES08831.1"/>
    <property type="molecule type" value="Genomic_DNA"/>
</dbReference>
<dbReference type="OrthoDB" id="127785at2"/>
<reference evidence="2 3" key="1">
    <citation type="submission" date="2019-10" db="EMBL/GenBank/DDBJ databases">
        <title>Whole genome shotgun sequence of Acrocarpospora macrocephala NBRC 16266.</title>
        <authorList>
            <person name="Ichikawa N."/>
            <person name="Kimura A."/>
            <person name="Kitahashi Y."/>
            <person name="Komaki H."/>
            <person name="Oguchi A."/>
        </authorList>
    </citation>
    <scope>NUCLEOTIDE SEQUENCE [LARGE SCALE GENOMIC DNA]</scope>
    <source>
        <strain evidence="2 3">NBRC 16266</strain>
    </source>
</reference>
<dbReference type="RefSeq" id="WP_155354423.1">
    <property type="nucleotide sequence ID" value="NZ_BAAAHL010000060.1"/>
</dbReference>